<dbReference type="CDD" id="cd06261">
    <property type="entry name" value="TM_PBP2"/>
    <property type="match status" value="1"/>
</dbReference>
<dbReference type="PANTHER" id="PTHR30193">
    <property type="entry name" value="ABC TRANSPORTER PERMEASE PROTEIN"/>
    <property type="match status" value="1"/>
</dbReference>
<dbReference type="GO" id="GO:0005886">
    <property type="term" value="C:plasma membrane"/>
    <property type="evidence" value="ECO:0007669"/>
    <property type="project" value="UniProtKB-SubCell"/>
</dbReference>
<dbReference type="RefSeq" id="WP_192755303.1">
    <property type="nucleotide sequence ID" value="NZ_BAABJL010000005.1"/>
</dbReference>
<keyword evidence="10" id="KW-1185">Reference proteome</keyword>
<feature type="transmembrane region" description="Helical" evidence="7">
    <location>
        <begin position="125"/>
        <end position="146"/>
    </location>
</feature>
<sequence>MATNTRPRTGRETRAAPDRGSWRVRKSTAPYLFLLPFFLIFGVFGLYPILSSLYLSFFKGFGFDRMRFAGLGNYAYMLGDPRYLRAVLNTTYYMLGSVFVLAPLALGLALLFRSKLLAFKTLFKVVFFMPVITSFVVISVIFMRVFDTNFGLLNDFLGDFGVEPVGWITDPAVVMPAMILMGIWTYLGLNSLYWLAGLTAINQDLYDASAVDGASAWQTFRFVTMPLLRPVALFVVIQAIVGSYNLFAQPLLMTEGGPSDASLTISLYLYQQGFQFFNVGYASAIAYSMFALLLILSVVNIVLFRGYRTSE</sequence>
<dbReference type="SUPFAM" id="SSF161098">
    <property type="entry name" value="MetI-like"/>
    <property type="match status" value="1"/>
</dbReference>
<keyword evidence="4 7" id="KW-0812">Transmembrane</keyword>
<name>A0A927RQG7_9ACTN</name>
<accession>A0A927RQG7</accession>
<dbReference type="PROSITE" id="PS50928">
    <property type="entry name" value="ABC_TM1"/>
    <property type="match status" value="1"/>
</dbReference>
<comment type="similarity">
    <text evidence="7">Belongs to the binding-protein-dependent transport system permease family.</text>
</comment>
<evidence type="ECO:0000256" key="1">
    <source>
        <dbReference type="ARBA" id="ARBA00004651"/>
    </source>
</evidence>
<keyword evidence="3" id="KW-1003">Cell membrane</keyword>
<feature type="domain" description="ABC transmembrane type-1" evidence="8">
    <location>
        <begin position="87"/>
        <end position="302"/>
    </location>
</feature>
<gene>
    <name evidence="9" type="ORF">HEB94_009061</name>
</gene>
<dbReference type="Gene3D" id="1.10.3720.10">
    <property type="entry name" value="MetI-like"/>
    <property type="match status" value="1"/>
</dbReference>
<dbReference type="InterPro" id="IPR051393">
    <property type="entry name" value="ABC_transporter_permease"/>
</dbReference>
<evidence type="ECO:0000259" key="8">
    <source>
        <dbReference type="PROSITE" id="PS50928"/>
    </source>
</evidence>
<dbReference type="InterPro" id="IPR000515">
    <property type="entry name" value="MetI-like"/>
</dbReference>
<evidence type="ECO:0000313" key="10">
    <source>
        <dbReference type="Proteomes" id="UP000638648"/>
    </source>
</evidence>
<evidence type="ECO:0000256" key="4">
    <source>
        <dbReference type="ARBA" id="ARBA00022692"/>
    </source>
</evidence>
<keyword evidence="2 7" id="KW-0813">Transport</keyword>
<evidence type="ECO:0000256" key="2">
    <source>
        <dbReference type="ARBA" id="ARBA00022448"/>
    </source>
</evidence>
<evidence type="ECO:0000256" key="7">
    <source>
        <dbReference type="RuleBase" id="RU363032"/>
    </source>
</evidence>
<dbReference type="InterPro" id="IPR035906">
    <property type="entry name" value="MetI-like_sf"/>
</dbReference>
<evidence type="ECO:0000256" key="6">
    <source>
        <dbReference type="ARBA" id="ARBA00023136"/>
    </source>
</evidence>
<comment type="caution">
    <text evidence="9">The sequence shown here is derived from an EMBL/GenBank/DDBJ whole genome shotgun (WGS) entry which is preliminary data.</text>
</comment>
<dbReference type="PANTHER" id="PTHR30193:SF37">
    <property type="entry name" value="INNER MEMBRANE ABC TRANSPORTER PERMEASE PROTEIN YCJO"/>
    <property type="match status" value="1"/>
</dbReference>
<feature type="transmembrane region" description="Helical" evidence="7">
    <location>
        <begin position="166"/>
        <end position="187"/>
    </location>
</feature>
<evidence type="ECO:0000313" key="9">
    <source>
        <dbReference type="EMBL" id="MBE1612213.1"/>
    </source>
</evidence>
<reference evidence="9" key="1">
    <citation type="submission" date="2020-10" db="EMBL/GenBank/DDBJ databases">
        <title>Sequencing the genomes of 1000 actinobacteria strains.</title>
        <authorList>
            <person name="Klenk H.-P."/>
        </authorList>
    </citation>
    <scope>NUCLEOTIDE SEQUENCE</scope>
    <source>
        <strain evidence="9">DSM 45354</strain>
    </source>
</reference>
<keyword evidence="9" id="KW-0762">Sugar transport</keyword>
<dbReference type="Proteomes" id="UP000638648">
    <property type="component" value="Unassembled WGS sequence"/>
</dbReference>
<dbReference type="GO" id="GO:0055085">
    <property type="term" value="P:transmembrane transport"/>
    <property type="evidence" value="ECO:0007669"/>
    <property type="project" value="InterPro"/>
</dbReference>
<feature type="transmembrane region" description="Helical" evidence="7">
    <location>
        <begin position="29"/>
        <end position="50"/>
    </location>
</feature>
<evidence type="ECO:0000256" key="3">
    <source>
        <dbReference type="ARBA" id="ARBA00022475"/>
    </source>
</evidence>
<feature type="transmembrane region" description="Helical" evidence="7">
    <location>
        <begin position="284"/>
        <end position="304"/>
    </location>
</feature>
<keyword evidence="5 7" id="KW-1133">Transmembrane helix</keyword>
<keyword evidence="6 7" id="KW-0472">Membrane</keyword>
<feature type="transmembrane region" description="Helical" evidence="7">
    <location>
        <begin position="92"/>
        <end position="113"/>
    </location>
</feature>
<protein>
    <submittedName>
        <fullName evidence="9">ABC-type sugar transport system permease subunit</fullName>
    </submittedName>
</protein>
<organism evidence="9 10">
    <name type="scientific">Actinopolymorpha pittospori</name>
    <dbReference type="NCBI Taxonomy" id="648752"/>
    <lineage>
        <taxon>Bacteria</taxon>
        <taxon>Bacillati</taxon>
        <taxon>Actinomycetota</taxon>
        <taxon>Actinomycetes</taxon>
        <taxon>Propionibacteriales</taxon>
        <taxon>Actinopolymorphaceae</taxon>
        <taxon>Actinopolymorpha</taxon>
    </lineage>
</organism>
<dbReference type="AlphaFoldDB" id="A0A927RQG7"/>
<feature type="transmembrane region" description="Helical" evidence="7">
    <location>
        <begin position="227"/>
        <end position="247"/>
    </location>
</feature>
<dbReference type="EMBL" id="JADBEM010000001">
    <property type="protein sequence ID" value="MBE1612213.1"/>
    <property type="molecule type" value="Genomic_DNA"/>
</dbReference>
<dbReference type="Pfam" id="PF00528">
    <property type="entry name" value="BPD_transp_1"/>
    <property type="match status" value="1"/>
</dbReference>
<comment type="subcellular location">
    <subcellularLocation>
        <location evidence="1 7">Cell membrane</location>
        <topology evidence="1 7">Multi-pass membrane protein</topology>
    </subcellularLocation>
</comment>
<evidence type="ECO:0000256" key="5">
    <source>
        <dbReference type="ARBA" id="ARBA00022989"/>
    </source>
</evidence>
<proteinExistence type="inferred from homology"/>